<organism evidence="6 7">
    <name type="scientific">Poecilia reticulata</name>
    <name type="common">Guppy</name>
    <name type="synonym">Acanthophacelus reticulatus</name>
    <dbReference type="NCBI Taxonomy" id="8081"/>
    <lineage>
        <taxon>Eukaryota</taxon>
        <taxon>Metazoa</taxon>
        <taxon>Chordata</taxon>
        <taxon>Craniata</taxon>
        <taxon>Vertebrata</taxon>
        <taxon>Euteleostomi</taxon>
        <taxon>Actinopterygii</taxon>
        <taxon>Neopterygii</taxon>
        <taxon>Teleostei</taxon>
        <taxon>Neoteleostei</taxon>
        <taxon>Acanthomorphata</taxon>
        <taxon>Ovalentaria</taxon>
        <taxon>Atherinomorphae</taxon>
        <taxon>Cyprinodontiformes</taxon>
        <taxon>Poeciliidae</taxon>
        <taxon>Poeciliinae</taxon>
        <taxon>Poecilia</taxon>
    </lineage>
</organism>
<keyword evidence="7" id="KW-1185">Reference proteome</keyword>
<dbReference type="InterPro" id="IPR000477">
    <property type="entry name" value="RT_dom"/>
</dbReference>
<dbReference type="GO" id="GO:0004523">
    <property type="term" value="F:RNA-DNA hybrid ribonuclease activity"/>
    <property type="evidence" value="ECO:0007669"/>
    <property type="project" value="UniProtKB-EC"/>
</dbReference>
<dbReference type="Proteomes" id="UP000242638">
    <property type="component" value="Unassembled WGS sequence"/>
</dbReference>
<dbReference type="PROSITE" id="PS00028">
    <property type="entry name" value="ZINC_FINGER_C2H2_1"/>
    <property type="match status" value="1"/>
</dbReference>
<evidence type="ECO:0000256" key="3">
    <source>
        <dbReference type="PROSITE-ProRule" id="PRU00042"/>
    </source>
</evidence>
<evidence type="ECO:0000313" key="7">
    <source>
        <dbReference type="Proteomes" id="UP000242638"/>
    </source>
</evidence>
<dbReference type="SUPFAM" id="SSF56672">
    <property type="entry name" value="DNA/RNA polymerases"/>
    <property type="match status" value="1"/>
</dbReference>
<evidence type="ECO:0000256" key="2">
    <source>
        <dbReference type="ARBA" id="ARBA00012180"/>
    </source>
</evidence>
<dbReference type="SMART" id="SM00355">
    <property type="entry name" value="ZnF_C2H2"/>
    <property type="match status" value="2"/>
</dbReference>
<dbReference type="Gene3D" id="3.30.70.270">
    <property type="match status" value="1"/>
</dbReference>
<keyword evidence="3" id="KW-0863">Zinc-finger</keyword>
<protein>
    <recommendedName>
        <fullName evidence="2">ribonuclease H</fullName>
        <ecNumber evidence="2">3.1.26.4</ecNumber>
    </recommendedName>
</protein>
<accession>A0A3P9NFR1</accession>
<evidence type="ECO:0000259" key="4">
    <source>
        <dbReference type="PROSITE" id="PS50157"/>
    </source>
</evidence>
<keyword evidence="3" id="KW-0862">Zinc</keyword>
<feature type="domain" description="C2H2-type" evidence="4">
    <location>
        <begin position="152"/>
        <end position="176"/>
    </location>
</feature>
<comment type="similarity">
    <text evidence="1">Belongs to the beta type-B retroviral polymerase family. HERV class-II K(HML-2) pol subfamily.</text>
</comment>
<dbReference type="InterPro" id="IPR043128">
    <property type="entry name" value="Rev_trsase/Diguanyl_cyclase"/>
</dbReference>
<dbReference type="Gene3D" id="3.30.160.60">
    <property type="entry name" value="Classic Zinc Finger"/>
    <property type="match status" value="1"/>
</dbReference>
<dbReference type="EC" id="3.1.26.4" evidence="2"/>
<dbReference type="PANTHER" id="PTHR19446">
    <property type="entry name" value="REVERSE TRANSCRIPTASES"/>
    <property type="match status" value="1"/>
</dbReference>
<dbReference type="Pfam" id="PF00078">
    <property type="entry name" value="RVT_1"/>
    <property type="match status" value="1"/>
</dbReference>
<evidence type="ECO:0000256" key="1">
    <source>
        <dbReference type="ARBA" id="ARBA00010879"/>
    </source>
</evidence>
<sequence>MHPDSGAKKRTGLQLHYLRRGEEDLNLTPLSTGPAAPPVKRLFTMAPVKSNILFFSTEKKWKKELGTAAILPSYVSVGLRIPWREQPCPLCSNGNTLASAREGFKHIKDKHRARKVDWYCSKCHRVKPTLRSAACHVAKCGPASKLSGPKPFGCNNCPASFASKRGLSLHMRRKHTAVYMALQADKNSRAGPITTPSPVVEIIDLTTPTFTDEVHPPVLSMRQYMEMTTRDDDIPVKGLHPLKSTSLMVDQKLKGYITAMKQPKCLKNNTATRRKHFTHKRKKWCKSAKRRRLQAMWSKDMSAAASFVLDKMEMVSCGIGKAAVESAYVKLWEGVDKYKHLGVFRDLDPASNEAFHNLITPAEVISKLKCMKENSAPGPDGVRKSHLAKWDKEGKLLACLFNTILYNRKLPKRLKGSVTTLVPKCLEEDKLDSVENWRPITLSSVILRLFSRLLSDRIQEACPTHQSQKGFLKGEGCGSNLMIVNGLIKRAWRRKESLAMVFIDLARAFDSVSHRLIAEVLEARGVDEGIRNLISNSYRGSYSKVKAGGGFTRKIFLKVGVKQGDPLSPILFNLAIDPLLSFLEKHGAGCLVEDKNITTLAYADDLVIVSNSWSGMAANLRILDRFLNNTGLQVKIHKCSGFYLRGKKGQVTINVCDPWVIGDLPVPMLNPQDSTKYLGVEINPMSGILPANLNEDVSRIIERIGDAPLKPTQRLQMLMGFGIPRVLYQTVMSMVNLTDLRNADQKIRGVVKKWLHLIPAINNGVLYAKQRDGGLGLQKLEKQVPIIQLKHWAKMLQSENERDRALASTFFPKKEMAMRWIAVFGNPPHGKTRKVLGTTDHAKIGINWRNEEQQRWVSLRSQGRGVNSFKDDPLSNSWLPHPESLNQSEFLLAVRLRSNTFDNKTTLNRGQEGDNRCRLCKKGWEGLPHIVSSCGKFQKMRMQNHNQICTQLAIEAGNLGWKVRREKRITEETLGTAVPDLIMTKGKVGLVVDVTVGYEMRVGTLARRAKRKADKYGKFGPAIAERFGLTQVHTYGFPMGARGKWHGKNMEVLQMLGVPKTRRKILAKKLAVQALRGTIKILKMFKKEIRR</sequence>
<dbReference type="InterPro" id="IPR043502">
    <property type="entry name" value="DNA/RNA_pol_sf"/>
</dbReference>
<dbReference type="AlphaFoldDB" id="A0A3P9NFR1"/>
<keyword evidence="3" id="KW-0479">Metal-binding</keyword>
<dbReference type="CDD" id="cd01650">
    <property type="entry name" value="RT_nLTR_like"/>
    <property type="match status" value="1"/>
</dbReference>
<dbReference type="PROSITE" id="PS50878">
    <property type="entry name" value="RT_POL"/>
    <property type="match status" value="1"/>
</dbReference>
<dbReference type="Ensembl" id="ENSPRET00000008528.1">
    <property type="protein sequence ID" value="ENSPREP00000008430.1"/>
    <property type="gene ID" value="ENSPREG00000005756.1"/>
</dbReference>
<feature type="domain" description="Reverse transcriptase" evidence="5">
    <location>
        <begin position="403"/>
        <end position="682"/>
    </location>
</feature>
<reference evidence="6" key="3">
    <citation type="submission" date="2025-09" db="UniProtKB">
        <authorList>
            <consortium name="Ensembl"/>
        </authorList>
    </citation>
    <scope>IDENTIFICATION</scope>
    <source>
        <strain evidence="6">Guanapo</strain>
    </source>
</reference>
<name>A0A3P9NFR1_POERE</name>
<dbReference type="InterPro" id="IPR013087">
    <property type="entry name" value="Znf_C2H2_type"/>
</dbReference>
<reference evidence="7" key="1">
    <citation type="submission" date="2013-11" db="EMBL/GenBank/DDBJ databases">
        <title>The genomic landscape of the Guanapo guppy.</title>
        <authorList>
            <person name="Kuenstner A."/>
            <person name="Dreyer C."/>
        </authorList>
    </citation>
    <scope>NUCLEOTIDE SEQUENCE</scope>
    <source>
        <strain evidence="7">Guanapo</strain>
    </source>
</reference>
<evidence type="ECO:0000313" key="6">
    <source>
        <dbReference type="Ensembl" id="ENSPREP00000008430.1"/>
    </source>
</evidence>
<reference evidence="6" key="2">
    <citation type="submission" date="2025-08" db="UniProtKB">
        <authorList>
            <consortium name="Ensembl"/>
        </authorList>
    </citation>
    <scope>IDENTIFICATION</scope>
    <source>
        <strain evidence="6">Guanapo</strain>
    </source>
</reference>
<dbReference type="GO" id="GO:0008270">
    <property type="term" value="F:zinc ion binding"/>
    <property type="evidence" value="ECO:0007669"/>
    <property type="project" value="UniProtKB-KW"/>
</dbReference>
<dbReference type="GeneTree" id="ENSGT00400000024060"/>
<dbReference type="PROSITE" id="PS50157">
    <property type="entry name" value="ZINC_FINGER_C2H2_2"/>
    <property type="match status" value="1"/>
</dbReference>
<evidence type="ECO:0000259" key="5">
    <source>
        <dbReference type="PROSITE" id="PS50878"/>
    </source>
</evidence>
<dbReference type="OMA" id="SESWERM"/>
<proteinExistence type="inferred from homology"/>